<dbReference type="SUPFAM" id="SSF48452">
    <property type="entry name" value="TPR-like"/>
    <property type="match status" value="1"/>
</dbReference>
<gene>
    <name evidence="1" type="ORF">DRZ78_01945</name>
</gene>
<evidence type="ECO:0008006" key="3">
    <source>
        <dbReference type="Google" id="ProtNLM"/>
    </source>
</evidence>
<reference evidence="1 2" key="1">
    <citation type="submission" date="2018-06" db="EMBL/GenBank/DDBJ databases">
        <title>Extensive metabolic versatility and redundancy in microbially diverse, dynamic hydrothermal sediments.</title>
        <authorList>
            <person name="Dombrowski N."/>
            <person name="Teske A."/>
            <person name="Baker B.J."/>
        </authorList>
    </citation>
    <scope>NUCLEOTIDE SEQUENCE [LARGE SCALE GENOMIC DNA]</scope>
    <source>
        <strain evidence="1">B7_G13</strain>
    </source>
</reference>
<proteinExistence type="predicted"/>
<evidence type="ECO:0000313" key="1">
    <source>
        <dbReference type="EMBL" id="RLE07998.1"/>
    </source>
</evidence>
<dbReference type="Gene3D" id="1.25.40.10">
    <property type="entry name" value="Tetratricopeptide repeat domain"/>
    <property type="match status" value="1"/>
</dbReference>
<dbReference type="AlphaFoldDB" id="A0A662D5K3"/>
<name>A0A662D5K3_UNCAE</name>
<sequence>MREEKMLKVEQMGDHEWEFVYPPQYYKLMDKFDKGVDLWETGHTSSAKKIYKEVIEEFPGFIDAYHHIAMLYEELDRNQLAFENWVKGYQIGKKAFPHSFIPGRDLLRWASLENRPFLRCTHALGLCFFDGGNLAKGIELFEFIISVNPDDNQGIRAILVEGYLKTGNYMAVLDICNKYKGDSTVELTYGEPYALFKMGDKGKATLLLRKAIKFSPKVARELLKKRHTYPKSTFPGRYTVGGDDEAYFYWERNGILWEDPKVKEWLIQTSGRGKPR</sequence>
<comment type="caution">
    <text evidence="1">The sequence shown here is derived from an EMBL/GenBank/DDBJ whole genome shotgun (WGS) entry which is preliminary data.</text>
</comment>
<dbReference type="Proteomes" id="UP000277457">
    <property type="component" value="Unassembled WGS sequence"/>
</dbReference>
<protein>
    <recommendedName>
        <fullName evidence="3">Tetratricopeptide repeat protein</fullName>
    </recommendedName>
</protein>
<accession>A0A662D5K3</accession>
<dbReference type="EMBL" id="QMPY01000052">
    <property type="protein sequence ID" value="RLE07998.1"/>
    <property type="molecule type" value="Genomic_DNA"/>
</dbReference>
<dbReference type="InterPro" id="IPR006994">
    <property type="entry name" value="TCF25/Rqc1"/>
</dbReference>
<dbReference type="Pfam" id="PF04910">
    <property type="entry name" value="Tcf25"/>
    <property type="match status" value="1"/>
</dbReference>
<organism evidence="1 2">
    <name type="scientific">Aerophobetes bacterium</name>
    <dbReference type="NCBI Taxonomy" id="2030807"/>
    <lineage>
        <taxon>Bacteria</taxon>
        <taxon>Candidatus Aerophobota</taxon>
    </lineage>
</organism>
<dbReference type="InterPro" id="IPR011990">
    <property type="entry name" value="TPR-like_helical_dom_sf"/>
</dbReference>
<evidence type="ECO:0000313" key="2">
    <source>
        <dbReference type="Proteomes" id="UP000277457"/>
    </source>
</evidence>